<comment type="caution">
    <text evidence="2">The sequence shown here is derived from an EMBL/GenBank/DDBJ whole genome shotgun (WGS) entry which is preliminary data.</text>
</comment>
<evidence type="ECO:0000313" key="3">
    <source>
        <dbReference type="Proteomes" id="UP001206639"/>
    </source>
</evidence>
<proteinExistence type="predicted"/>
<dbReference type="Proteomes" id="UP001206639">
    <property type="component" value="Unassembled WGS sequence"/>
</dbReference>
<gene>
    <name evidence="2" type="ORF">N4S67_08085</name>
</gene>
<organism evidence="2 3">
    <name type="scientific">Mycobacterium deserti</name>
    <dbReference type="NCBI Taxonomy" id="2978347"/>
    <lineage>
        <taxon>Bacteria</taxon>
        <taxon>Bacillati</taxon>
        <taxon>Actinomycetota</taxon>
        <taxon>Actinomycetes</taxon>
        <taxon>Mycobacteriales</taxon>
        <taxon>Mycobacteriaceae</taxon>
        <taxon>Mycobacterium</taxon>
    </lineage>
</organism>
<reference evidence="3" key="1">
    <citation type="submission" date="2023-07" db="EMBL/GenBank/DDBJ databases">
        <authorList>
            <person name="Deng Y."/>
            <person name="Zhang Y.-Q."/>
        </authorList>
    </citation>
    <scope>NUCLEOTIDE SEQUENCE [LARGE SCALE GENOMIC DNA]</scope>
    <source>
        <strain evidence="3">CPCC 205710</strain>
    </source>
</reference>
<accession>A0ABT2M7Y6</accession>
<sequence>MTPPESHAVAGRGTTGPENTPRLRLKPKAPTSGHVDGAWWPHSDDLAHELPDLLSVLSVRLGVIERVMYSLAEWTNVPTRMMSGDRKVRLDGYRGQPASTLEVLGMNKTRILLIVVPPHTDSDLAHEVMMTAAAPDNVSSVDDLLAITTHDREVRDLTAVTERQWAAGAGATR</sequence>
<keyword evidence="3" id="KW-1185">Reference proteome</keyword>
<name>A0ABT2M7Y6_9MYCO</name>
<feature type="region of interest" description="Disordered" evidence="1">
    <location>
        <begin position="1"/>
        <end position="33"/>
    </location>
</feature>
<dbReference type="RefSeq" id="WP_260992433.1">
    <property type="nucleotide sequence ID" value="NZ_JAODWD010000002.1"/>
</dbReference>
<evidence type="ECO:0000313" key="2">
    <source>
        <dbReference type="EMBL" id="MCT7658378.1"/>
    </source>
</evidence>
<dbReference type="InterPro" id="IPR046036">
    <property type="entry name" value="DUF5994"/>
</dbReference>
<protein>
    <submittedName>
        <fullName evidence="2">DUF5994 family protein</fullName>
    </submittedName>
</protein>
<dbReference type="Pfam" id="PF19457">
    <property type="entry name" value="DUF5994"/>
    <property type="match status" value="1"/>
</dbReference>
<dbReference type="EMBL" id="JAODWD010000002">
    <property type="protein sequence ID" value="MCT7658378.1"/>
    <property type="molecule type" value="Genomic_DNA"/>
</dbReference>
<evidence type="ECO:0000256" key="1">
    <source>
        <dbReference type="SAM" id="MobiDB-lite"/>
    </source>
</evidence>